<proteinExistence type="predicted"/>
<evidence type="ECO:0000313" key="2">
    <source>
        <dbReference type="Proteomes" id="UP000199354"/>
    </source>
</evidence>
<dbReference type="AlphaFoldDB" id="A0A1G5E5G7"/>
<dbReference type="STRING" id="490189.SAMN02927903_00951"/>
<protein>
    <submittedName>
        <fullName evidence="1">Uncharacterized protein</fullName>
    </submittedName>
</protein>
<gene>
    <name evidence="1" type="ORF">SAMN02927903_00951</name>
</gene>
<dbReference type="EMBL" id="FMVF01000004">
    <property type="protein sequence ID" value="SCY22274.1"/>
    <property type="molecule type" value="Genomic_DNA"/>
</dbReference>
<evidence type="ECO:0000313" key="1">
    <source>
        <dbReference type="EMBL" id="SCY22274.1"/>
    </source>
</evidence>
<sequence>MACVSNTYSANRIGQCKMIPVPNSLRTGFESVARSKLFGCSISQNGRWYAIESNVCSFFRFYLWHCIKFLLFFVGFRCAQTGLGTD</sequence>
<accession>A0A1G5E5G7</accession>
<dbReference type="Proteomes" id="UP000199354">
    <property type="component" value="Unassembled WGS sequence"/>
</dbReference>
<name>A0A1G5E5G7_9FLAO</name>
<keyword evidence="2" id="KW-1185">Reference proteome</keyword>
<organism evidence="1 2">
    <name type="scientific">Flavobacterium caeni</name>
    <dbReference type="NCBI Taxonomy" id="490189"/>
    <lineage>
        <taxon>Bacteria</taxon>
        <taxon>Pseudomonadati</taxon>
        <taxon>Bacteroidota</taxon>
        <taxon>Flavobacteriia</taxon>
        <taxon>Flavobacteriales</taxon>
        <taxon>Flavobacteriaceae</taxon>
        <taxon>Flavobacterium</taxon>
    </lineage>
</organism>
<reference evidence="1 2" key="1">
    <citation type="submission" date="2016-10" db="EMBL/GenBank/DDBJ databases">
        <authorList>
            <person name="de Groot N.N."/>
        </authorList>
    </citation>
    <scope>NUCLEOTIDE SEQUENCE [LARGE SCALE GENOMIC DNA]</scope>
    <source>
        <strain evidence="1 2">CGMCC 1.7031</strain>
    </source>
</reference>